<protein>
    <recommendedName>
        <fullName evidence="7">Glycosyltransferase</fullName>
        <ecNumber evidence="7">2.4.1.-</ecNumber>
    </recommendedName>
</protein>
<dbReference type="FunFam" id="3.40.50.2000:FF:000057">
    <property type="entry name" value="Glycosyltransferase"/>
    <property type="match status" value="1"/>
</dbReference>
<dbReference type="GO" id="GO:0080043">
    <property type="term" value="F:quercetin 3-O-glucosyltransferase activity"/>
    <property type="evidence" value="ECO:0007669"/>
    <property type="project" value="TreeGrafter"/>
</dbReference>
<evidence type="ECO:0000256" key="3">
    <source>
        <dbReference type="ARBA" id="ARBA00022676"/>
    </source>
</evidence>
<dbReference type="CDD" id="cd03784">
    <property type="entry name" value="GT1_Gtf-like"/>
    <property type="match status" value="1"/>
</dbReference>
<comment type="function">
    <text evidence="5">Involved in the detoxification of the Fusarium mycotoxin deoxynivalenol by the transfer of glucose from UDP-D-glucose to the hydroxyl group at C-3, forming deoxynivalenol-3-O-beta-D-glucoside.</text>
</comment>
<dbReference type="EC" id="2.4.1.-" evidence="7"/>
<dbReference type="GO" id="GO:0080044">
    <property type="term" value="F:quercetin 7-O-glucosyltransferase activity"/>
    <property type="evidence" value="ECO:0007669"/>
    <property type="project" value="TreeGrafter"/>
</dbReference>
<dbReference type="InterPro" id="IPR002213">
    <property type="entry name" value="UDP_glucos_trans"/>
</dbReference>
<dbReference type="AlphaFoldDB" id="A0A8B9AXU7"/>
<evidence type="ECO:0000256" key="5">
    <source>
        <dbReference type="ARBA" id="ARBA00058521"/>
    </source>
</evidence>
<dbReference type="FunFam" id="3.40.50.2000:FF:000019">
    <property type="entry name" value="Glycosyltransferase"/>
    <property type="match status" value="1"/>
</dbReference>
<dbReference type="Pfam" id="PF00201">
    <property type="entry name" value="UDPGT"/>
    <property type="match status" value="1"/>
</dbReference>
<sequence length="465" mass="51657">MKREKMACKPHVLVLPYPRQGHINPMLQFAKLLSHRGLKTTLVLTVGITKSMHGEVGSVGIETISDGYDDEHAREKDTIEAILQRLQSVGSRTLAELIERMKASGHPVSCIVYDAILPWPLDVARDLGVLGAAFLTQPCIVDAVYYHAYRGSLAVPPVGSTFQLTGLPELGDSDLPSFVSVPGYSPTHLKLLVNQFSNMETADWVLCNTFQELENEAINWMANYMPMKAIGPMVPSIYINAHLDGDKNYGVDLWKADGAVMNWLDKREPHSVVYVSFGSISKVGPEQMEELAWGLGKSSHYFLLVVRTREKDKIPMKFMEETKEKGLVVPWCPQPEVLAHKAIGCFVTHCGWNSTLEAISLGVPMVAVPLWTDQPTNAKCVKDIWRVGVRAGVDENGIVRRDEIERCIKMVMEGEKAIEINGSARKWRELAMKALMEDGPSNKNINDFVARLATKKDLKSITSAS</sequence>
<dbReference type="SUPFAM" id="SSF53756">
    <property type="entry name" value="UDP-Glycosyltransferase/glycogen phosphorylase"/>
    <property type="match status" value="1"/>
</dbReference>
<dbReference type="InterPro" id="IPR035595">
    <property type="entry name" value="UDP_glycos_trans_CS"/>
</dbReference>
<dbReference type="RefSeq" id="XP_038990452.1">
    <property type="nucleotide sequence ID" value="XM_039134524.1"/>
</dbReference>
<dbReference type="OrthoDB" id="5835829at2759"/>
<dbReference type="PROSITE" id="PS00375">
    <property type="entry name" value="UDPGT"/>
    <property type="match status" value="1"/>
</dbReference>
<evidence type="ECO:0000256" key="2">
    <source>
        <dbReference type="ARBA" id="ARBA00022575"/>
    </source>
</evidence>
<dbReference type="GO" id="GO:0009636">
    <property type="term" value="P:response to toxic substance"/>
    <property type="evidence" value="ECO:0007669"/>
    <property type="project" value="UniProtKB-KW"/>
</dbReference>
<keyword evidence="3 6" id="KW-0328">Glycosyltransferase</keyword>
<evidence type="ECO:0000256" key="1">
    <source>
        <dbReference type="ARBA" id="ARBA00009995"/>
    </source>
</evidence>
<keyword evidence="2" id="KW-0216">Detoxification</keyword>
<dbReference type="Gene3D" id="3.40.50.2000">
    <property type="entry name" value="Glycogen Phosphorylase B"/>
    <property type="match status" value="2"/>
</dbReference>
<dbReference type="PANTHER" id="PTHR11926">
    <property type="entry name" value="GLUCOSYL/GLUCURONOSYL TRANSFERASES"/>
    <property type="match status" value="1"/>
</dbReference>
<evidence type="ECO:0000256" key="6">
    <source>
        <dbReference type="RuleBase" id="RU003718"/>
    </source>
</evidence>
<dbReference type="Proteomes" id="UP000228380">
    <property type="component" value="Chromosome 1"/>
</dbReference>
<name>A0A8B9AXU7_PHODC</name>
<gene>
    <name evidence="9" type="primary">LOC103706016</name>
</gene>
<reference evidence="8" key="1">
    <citation type="journal article" date="2019" name="Nat. Commun.">
        <title>Genome-wide association mapping of date palm fruit traits.</title>
        <authorList>
            <person name="Hazzouri K.M."/>
            <person name="Gros-Balthazard M."/>
            <person name="Flowers J.M."/>
            <person name="Copetti D."/>
            <person name="Lemansour A."/>
            <person name="Lebrun M."/>
            <person name="Masmoudi K."/>
            <person name="Ferrand S."/>
            <person name="Dhar M.I."/>
            <person name="Fresquez Z.A."/>
            <person name="Rosas U."/>
            <person name="Zhang J."/>
            <person name="Talag J."/>
            <person name="Lee S."/>
            <person name="Kudrna D."/>
            <person name="Powell R.F."/>
            <person name="Leitch I.J."/>
            <person name="Krueger R.R."/>
            <person name="Wing R.A."/>
            <person name="Amiri K.M.A."/>
            <person name="Purugganan M.D."/>
        </authorList>
    </citation>
    <scope>NUCLEOTIDE SEQUENCE [LARGE SCALE GENOMIC DNA]</scope>
    <source>
        <strain evidence="8">cv. Khalas</strain>
    </source>
</reference>
<organism evidence="8 9">
    <name type="scientific">Phoenix dactylifera</name>
    <name type="common">Date palm</name>
    <dbReference type="NCBI Taxonomy" id="42345"/>
    <lineage>
        <taxon>Eukaryota</taxon>
        <taxon>Viridiplantae</taxon>
        <taxon>Streptophyta</taxon>
        <taxon>Embryophyta</taxon>
        <taxon>Tracheophyta</taxon>
        <taxon>Spermatophyta</taxon>
        <taxon>Magnoliopsida</taxon>
        <taxon>Liliopsida</taxon>
        <taxon>Arecaceae</taxon>
        <taxon>Coryphoideae</taxon>
        <taxon>Phoeniceae</taxon>
        <taxon>Phoenix</taxon>
    </lineage>
</organism>
<evidence type="ECO:0000313" key="9">
    <source>
        <dbReference type="RefSeq" id="XP_038990452.1"/>
    </source>
</evidence>
<comment type="similarity">
    <text evidence="1 6">Belongs to the UDP-glycosyltransferase family.</text>
</comment>
<accession>A0A8B9AXU7</accession>
<keyword evidence="8" id="KW-1185">Reference proteome</keyword>
<dbReference type="PANTHER" id="PTHR11926:SF1553">
    <property type="entry name" value="GLYCOSYLTRANSFERASE"/>
    <property type="match status" value="1"/>
</dbReference>
<evidence type="ECO:0000256" key="4">
    <source>
        <dbReference type="ARBA" id="ARBA00022679"/>
    </source>
</evidence>
<evidence type="ECO:0000313" key="8">
    <source>
        <dbReference type="Proteomes" id="UP000228380"/>
    </source>
</evidence>
<keyword evidence="4 6" id="KW-0808">Transferase</keyword>
<reference evidence="9" key="2">
    <citation type="submission" date="2025-08" db="UniProtKB">
        <authorList>
            <consortium name="RefSeq"/>
        </authorList>
    </citation>
    <scope>IDENTIFICATION</scope>
    <source>
        <tissue evidence="9">Young leaves</tissue>
    </source>
</reference>
<dbReference type="KEGG" id="pda:103706016"/>
<evidence type="ECO:0000256" key="7">
    <source>
        <dbReference type="RuleBase" id="RU362057"/>
    </source>
</evidence>
<dbReference type="GeneID" id="103706016"/>
<proteinExistence type="inferred from homology"/>